<name>U4TSC0_9LACO</name>
<sequence length="232" mass="25192">MVNSDPLQGKMLYAFGTSVVNGHAAQRSFVEDIAEAHGMPDEKYCINGATMRIVPDSDPVIDIVHQVQNAPAAKPDFIVFDGIANDAYDKVTNDPQVLGQVTDGYTDPLDPATYCGAFETVCQTLATKYQGAHILYITTHKTPARTLAAQQTLHDVSVTICQKWSLPVCDIYNESGLNAFLPAYQHDYSYDNTDAHGSNHAHGGTGTHPNADGYRLFYDPLITAALTALADR</sequence>
<dbReference type="OrthoDB" id="2283723at2"/>
<dbReference type="Proteomes" id="UP000030647">
    <property type="component" value="Unassembled WGS sequence"/>
</dbReference>
<dbReference type="eggNOG" id="ENOG5032A7C">
    <property type="taxonomic scope" value="Bacteria"/>
</dbReference>
<gene>
    <name evidence="1" type="ORF">L248_1039</name>
</gene>
<dbReference type="RefSeq" id="WP_022530371.1">
    <property type="nucleotide sequence ID" value="NZ_KI271599.1"/>
</dbReference>
<protein>
    <submittedName>
        <fullName evidence="1">Uncharacterized protein</fullName>
    </submittedName>
</protein>
<evidence type="ECO:0000313" key="2">
    <source>
        <dbReference type="Proteomes" id="UP000030647"/>
    </source>
</evidence>
<accession>U4TSC0</accession>
<organism evidence="1 2">
    <name type="scientific">Schleiferilactobacillus shenzhenensis LY-73</name>
    <dbReference type="NCBI Taxonomy" id="1231336"/>
    <lineage>
        <taxon>Bacteria</taxon>
        <taxon>Bacillati</taxon>
        <taxon>Bacillota</taxon>
        <taxon>Bacilli</taxon>
        <taxon>Lactobacillales</taxon>
        <taxon>Lactobacillaceae</taxon>
        <taxon>Schleiferilactobacillus</taxon>
    </lineage>
</organism>
<dbReference type="STRING" id="1231336.L248_1039"/>
<dbReference type="EMBL" id="KI271599">
    <property type="protein sequence ID" value="ERL64377.1"/>
    <property type="molecule type" value="Genomic_DNA"/>
</dbReference>
<proteinExistence type="predicted"/>
<dbReference type="HOGENOM" id="CLU_1223456_0_0_9"/>
<keyword evidence="2" id="KW-1185">Reference proteome</keyword>
<dbReference type="Gene3D" id="3.40.50.1110">
    <property type="entry name" value="SGNH hydrolase"/>
    <property type="match status" value="1"/>
</dbReference>
<evidence type="ECO:0000313" key="1">
    <source>
        <dbReference type="EMBL" id="ERL64377.1"/>
    </source>
</evidence>
<dbReference type="AlphaFoldDB" id="U4TSC0"/>
<dbReference type="InterPro" id="IPR036514">
    <property type="entry name" value="SGNH_hydro_sf"/>
</dbReference>
<dbReference type="SUPFAM" id="SSF52266">
    <property type="entry name" value="SGNH hydrolase"/>
    <property type="match status" value="1"/>
</dbReference>
<reference evidence="2" key="1">
    <citation type="journal article" date="2013" name="Genome Announc.">
        <title>Whole-Genome Sequencing of Lactobacillus shenzhenensis Strain LY-73T.</title>
        <authorList>
            <person name="Lin Z."/>
            <person name="Liu Z."/>
            <person name="Yang R."/>
            <person name="Zou Y."/>
            <person name="Wan D."/>
            <person name="Chen J."/>
            <person name="Guo M."/>
            <person name="Zhao J."/>
            <person name="Fang C."/>
            <person name="Yang R."/>
            <person name="Liu F."/>
        </authorList>
    </citation>
    <scope>NUCLEOTIDE SEQUENCE [LARGE SCALE GENOMIC DNA]</scope>
    <source>
        <strain evidence="2">LY-73</strain>
    </source>
</reference>